<evidence type="ECO:0000256" key="2">
    <source>
        <dbReference type="ARBA" id="ARBA00022475"/>
    </source>
</evidence>
<sequence>MHSTGAPVLDPSVSLQEIDTRAVPLIVDLDGTLIHTDMLHESALRISRDRPLDALRIPVWLMQGKAVLKRNLASRSGFDASLLPYNEALLAWLKEQRALGRQVVLCTASDHAIAQAIAAHLGVFDDVMASDGSTNLAGGHKAQALVRRYGERRFDYVGNSSADLAVWRHARHAIVVNGARGLAHKAAAQCRVEREFAPAPRGFAAWRRVLRVHQWLKNLLLFMPLLAAHQVGDVDGWLTLLLAFVSFSLCASTVYIANDLLDLESDRAHPRKRLRPFASGAVPAWQGVLLAPLLLGTSLALGALVGGTFLPWLLCYFVLTCLYSWVLKRVILLDCITLAMLYTLRIIAGAAALWMPLSFWLLAFSVFLFLSLAFVKRYAELQVQASTGKTKVHGRGYYTSDEPLVLNLGVTAGYASAVVLALYLNSDNVLVLYRQPEAVWGAVPVLLFWVSWIWMQAHRGHMHDDPLVFAVKDRASRLAGLAFGAVVLAGALGWPW</sequence>
<feature type="transmembrane region" description="Helical" evidence="6">
    <location>
        <begin position="357"/>
        <end position="375"/>
    </location>
</feature>
<dbReference type="Proteomes" id="UP000502415">
    <property type="component" value="Chromosome"/>
</dbReference>
<dbReference type="GO" id="GO:0016765">
    <property type="term" value="F:transferase activity, transferring alkyl or aryl (other than methyl) groups"/>
    <property type="evidence" value="ECO:0007669"/>
    <property type="project" value="InterPro"/>
</dbReference>
<gene>
    <name evidence="7" type="ORF">HH212_02930</name>
</gene>
<dbReference type="CDD" id="cd13963">
    <property type="entry name" value="PT_UbiA_2"/>
    <property type="match status" value="1"/>
</dbReference>
<feature type="transmembrane region" description="Helical" evidence="6">
    <location>
        <begin position="277"/>
        <end position="295"/>
    </location>
</feature>
<comment type="subcellular location">
    <subcellularLocation>
        <location evidence="1">Membrane</location>
        <topology evidence="1">Multi-pass membrane protein</topology>
    </subcellularLocation>
</comment>
<evidence type="ECO:0000313" key="8">
    <source>
        <dbReference type="Proteomes" id="UP000502415"/>
    </source>
</evidence>
<keyword evidence="8" id="KW-1185">Reference proteome</keyword>
<dbReference type="PANTHER" id="PTHR11048:SF5">
    <property type="entry name" value="DECAPRENYL-PHOSPHATE PHOSPHORIBOSYLTRANSFERASE"/>
    <property type="match status" value="1"/>
</dbReference>
<evidence type="ECO:0000256" key="6">
    <source>
        <dbReference type="SAM" id="Phobius"/>
    </source>
</evidence>
<dbReference type="GO" id="GO:0009247">
    <property type="term" value="P:glycolipid biosynthetic process"/>
    <property type="evidence" value="ECO:0007669"/>
    <property type="project" value="TreeGrafter"/>
</dbReference>
<dbReference type="Gene3D" id="1.10.357.140">
    <property type="entry name" value="UbiA prenyltransferase"/>
    <property type="match status" value="1"/>
</dbReference>
<reference evidence="7 8" key="1">
    <citation type="submission" date="2020-04" db="EMBL/GenBank/DDBJ databases">
        <title>Genome sequencing of novel species.</title>
        <authorList>
            <person name="Heo J."/>
            <person name="Kim S.-J."/>
            <person name="Kim J.-S."/>
            <person name="Hong S.-B."/>
            <person name="Kwon S.-W."/>
        </authorList>
    </citation>
    <scope>NUCLEOTIDE SEQUENCE [LARGE SCALE GENOMIC DNA]</scope>
    <source>
        <strain evidence="7 8">GN2-R2</strain>
    </source>
</reference>
<dbReference type="InterPro" id="IPR000537">
    <property type="entry name" value="UbiA_prenyltransferase"/>
</dbReference>
<feature type="transmembrane region" description="Helical" evidence="6">
    <location>
        <begin position="475"/>
        <end position="494"/>
    </location>
</feature>
<dbReference type="AlphaFoldDB" id="A0A7Z2VU25"/>
<dbReference type="InterPro" id="IPR023214">
    <property type="entry name" value="HAD_sf"/>
</dbReference>
<keyword evidence="5 6" id="KW-0472">Membrane</keyword>
<dbReference type="PANTHER" id="PTHR11048">
    <property type="entry name" value="PRENYLTRANSFERASES"/>
    <property type="match status" value="1"/>
</dbReference>
<feature type="transmembrane region" description="Helical" evidence="6">
    <location>
        <begin position="404"/>
        <end position="426"/>
    </location>
</feature>
<accession>A0A7Z2VU25</accession>
<dbReference type="NCBIfam" id="NF006088">
    <property type="entry name" value="PRK08238.1"/>
    <property type="match status" value="1"/>
</dbReference>
<keyword evidence="4 6" id="KW-1133">Transmembrane helix</keyword>
<name>A0A7Z2VU25_9BURK</name>
<feature type="transmembrane region" description="Helical" evidence="6">
    <location>
        <begin position="301"/>
        <end position="323"/>
    </location>
</feature>
<evidence type="ECO:0000256" key="1">
    <source>
        <dbReference type="ARBA" id="ARBA00004141"/>
    </source>
</evidence>
<feature type="transmembrane region" description="Helical" evidence="6">
    <location>
        <begin position="237"/>
        <end position="257"/>
    </location>
</feature>
<evidence type="ECO:0000256" key="4">
    <source>
        <dbReference type="ARBA" id="ARBA00022989"/>
    </source>
</evidence>
<protein>
    <submittedName>
        <fullName evidence="7">UbiA family prenyltransferase</fullName>
    </submittedName>
</protein>
<dbReference type="Gene3D" id="3.40.50.1000">
    <property type="entry name" value="HAD superfamily/HAD-like"/>
    <property type="match status" value="1"/>
</dbReference>
<evidence type="ECO:0000256" key="3">
    <source>
        <dbReference type="ARBA" id="ARBA00022692"/>
    </source>
</evidence>
<dbReference type="KEGG" id="mfy:HH212_02930"/>
<keyword evidence="3 6" id="KW-0812">Transmembrane</keyword>
<feature type="transmembrane region" description="Helical" evidence="6">
    <location>
        <begin position="330"/>
        <end position="351"/>
    </location>
</feature>
<dbReference type="InterPro" id="IPR039653">
    <property type="entry name" value="Prenyltransferase"/>
</dbReference>
<dbReference type="InterPro" id="IPR044878">
    <property type="entry name" value="UbiA_sf"/>
</dbReference>
<dbReference type="Pfam" id="PF12710">
    <property type="entry name" value="HAD"/>
    <property type="match status" value="1"/>
</dbReference>
<proteinExistence type="predicted"/>
<keyword evidence="7" id="KW-0808">Transferase</keyword>
<keyword evidence="2" id="KW-1003">Cell membrane</keyword>
<dbReference type="Pfam" id="PF01040">
    <property type="entry name" value="UbiA"/>
    <property type="match status" value="1"/>
</dbReference>
<dbReference type="SUPFAM" id="SSF56784">
    <property type="entry name" value="HAD-like"/>
    <property type="match status" value="1"/>
</dbReference>
<evidence type="ECO:0000256" key="5">
    <source>
        <dbReference type="ARBA" id="ARBA00023136"/>
    </source>
</evidence>
<feature type="transmembrane region" description="Helical" evidence="6">
    <location>
        <begin position="438"/>
        <end position="455"/>
    </location>
</feature>
<dbReference type="GO" id="GO:0005886">
    <property type="term" value="C:plasma membrane"/>
    <property type="evidence" value="ECO:0007669"/>
    <property type="project" value="TreeGrafter"/>
</dbReference>
<evidence type="ECO:0000313" key="7">
    <source>
        <dbReference type="EMBL" id="QJD99117.1"/>
    </source>
</evidence>
<dbReference type="EMBL" id="CP051685">
    <property type="protein sequence ID" value="QJD99117.1"/>
    <property type="molecule type" value="Genomic_DNA"/>
</dbReference>
<organism evidence="7 8">
    <name type="scientific">Massilia forsythiae</name>
    <dbReference type="NCBI Taxonomy" id="2728020"/>
    <lineage>
        <taxon>Bacteria</taxon>
        <taxon>Pseudomonadati</taxon>
        <taxon>Pseudomonadota</taxon>
        <taxon>Betaproteobacteria</taxon>
        <taxon>Burkholderiales</taxon>
        <taxon>Oxalobacteraceae</taxon>
        <taxon>Telluria group</taxon>
        <taxon>Massilia</taxon>
    </lineage>
</organism>
<dbReference type="InterPro" id="IPR036412">
    <property type="entry name" value="HAD-like_sf"/>
</dbReference>